<comment type="caution">
    <text evidence="2">The sequence shown here is derived from an EMBL/GenBank/DDBJ whole genome shotgun (WGS) entry which is preliminary data.</text>
</comment>
<dbReference type="SUPFAM" id="SSF52087">
    <property type="entry name" value="CRAL/TRIO domain"/>
    <property type="match status" value="1"/>
</dbReference>
<dbReference type="PROSITE" id="PS50191">
    <property type="entry name" value="CRAL_TRIO"/>
    <property type="match status" value="1"/>
</dbReference>
<dbReference type="Proteomes" id="UP000655225">
    <property type="component" value="Unassembled WGS sequence"/>
</dbReference>
<reference evidence="2 3" key="1">
    <citation type="submission" date="2020-04" db="EMBL/GenBank/DDBJ databases">
        <title>Plant Genome Project.</title>
        <authorList>
            <person name="Zhang R.-G."/>
        </authorList>
    </citation>
    <scope>NUCLEOTIDE SEQUENCE [LARGE SCALE GENOMIC DNA]</scope>
    <source>
        <strain evidence="2">YNK0</strain>
        <tissue evidence="2">Leaf</tissue>
    </source>
</reference>
<keyword evidence="3" id="KW-1185">Reference proteome</keyword>
<dbReference type="InterPro" id="IPR001251">
    <property type="entry name" value="CRAL-TRIO_dom"/>
</dbReference>
<protein>
    <recommendedName>
        <fullName evidence="1">CRAL-TRIO domain-containing protein</fullName>
    </recommendedName>
</protein>
<dbReference type="Gene3D" id="3.40.525.10">
    <property type="entry name" value="CRAL-TRIO lipid binding domain"/>
    <property type="match status" value="1"/>
</dbReference>
<dbReference type="SMART" id="SM01100">
    <property type="entry name" value="CRAL_TRIO_N"/>
    <property type="match status" value="1"/>
</dbReference>
<organism evidence="2 3">
    <name type="scientific">Tetracentron sinense</name>
    <name type="common">Spur-leaf</name>
    <dbReference type="NCBI Taxonomy" id="13715"/>
    <lineage>
        <taxon>Eukaryota</taxon>
        <taxon>Viridiplantae</taxon>
        <taxon>Streptophyta</taxon>
        <taxon>Embryophyta</taxon>
        <taxon>Tracheophyta</taxon>
        <taxon>Spermatophyta</taxon>
        <taxon>Magnoliopsida</taxon>
        <taxon>Trochodendrales</taxon>
        <taxon>Trochodendraceae</taxon>
        <taxon>Tetracentron</taxon>
    </lineage>
</organism>
<dbReference type="EMBL" id="JABCRI010000023">
    <property type="protein sequence ID" value="KAF8378066.1"/>
    <property type="molecule type" value="Genomic_DNA"/>
</dbReference>
<dbReference type="OMA" id="ICSRMPQ"/>
<sequence length="287" mass="32855">MEQARWLRNNLCISSPSCVESAPANNSAIDEHKALEMESIDTVVEAKDAHDSMQSNQMEQNKVDLMRAFLEREDPTAKEVDNLMIRRFLRARDLDVEKASGLFLKYLKWRRAFVPDGSISVSEIPNELAQKKMFLQGLNKKGQPIAVVFGARHFHTKGSLEEFKRFVVYILDKISARMPAGQEKFVSIADLKGWGYSNCDVRGYLGALSILQDYYPERLGKLYIVHVPYIFMTAWKIVYPFIDSNTKKKIIFVENKKLRSTLLEDIDESQIPEIYGGKLPLVPIEDS</sequence>
<dbReference type="AlphaFoldDB" id="A0A834Y9J5"/>
<evidence type="ECO:0000313" key="2">
    <source>
        <dbReference type="EMBL" id="KAF8378066.1"/>
    </source>
</evidence>
<proteinExistence type="predicted"/>
<dbReference type="OrthoDB" id="1434354at2759"/>
<evidence type="ECO:0000313" key="3">
    <source>
        <dbReference type="Proteomes" id="UP000655225"/>
    </source>
</evidence>
<dbReference type="CDD" id="cd00170">
    <property type="entry name" value="SEC14"/>
    <property type="match status" value="1"/>
</dbReference>
<dbReference type="InterPro" id="IPR011074">
    <property type="entry name" value="CRAL/TRIO_N_dom"/>
</dbReference>
<dbReference type="SMART" id="SM00516">
    <property type="entry name" value="SEC14"/>
    <property type="match status" value="1"/>
</dbReference>
<feature type="domain" description="CRAL-TRIO" evidence="1">
    <location>
        <begin position="121"/>
        <end position="283"/>
    </location>
</feature>
<dbReference type="Pfam" id="PF00650">
    <property type="entry name" value="CRAL_TRIO"/>
    <property type="match status" value="1"/>
</dbReference>
<dbReference type="InterPro" id="IPR036273">
    <property type="entry name" value="CRAL/TRIO_N_dom_sf"/>
</dbReference>
<dbReference type="PANTHER" id="PTHR46277">
    <property type="entry name" value="OS03G0850700 PROTEIN"/>
    <property type="match status" value="1"/>
</dbReference>
<accession>A0A834Y9J5</accession>
<dbReference type="PANTHER" id="PTHR46277:SF3">
    <property type="entry name" value="BINDING PROTEIN, PUTATIVE-RELATED"/>
    <property type="match status" value="1"/>
</dbReference>
<evidence type="ECO:0000259" key="1">
    <source>
        <dbReference type="PROSITE" id="PS50191"/>
    </source>
</evidence>
<dbReference type="SUPFAM" id="SSF46938">
    <property type="entry name" value="CRAL/TRIO N-terminal domain"/>
    <property type="match status" value="1"/>
</dbReference>
<name>A0A834Y9J5_TETSI</name>
<dbReference type="InterPro" id="IPR036865">
    <property type="entry name" value="CRAL-TRIO_dom_sf"/>
</dbReference>
<gene>
    <name evidence="2" type="ORF">HHK36_029400</name>
</gene>